<organism evidence="1 2">
    <name type="scientific">Lysinibacillus sphaericus (strain C3-41)</name>
    <dbReference type="NCBI Taxonomy" id="444177"/>
    <lineage>
        <taxon>Bacteria</taxon>
        <taxon>Bacillati</taxon>
        <taxon>Bacillota</taxon>
        <taxon>Bacilli</taxon>
        <taxon>Bacillales</taxon>
        <taxon>Bacillaceae</taxon>
        <taxon>Lysinibacillus</taxon>
    </lineage>
</organism>
<dbReference type="EMBL" id="CP000817">
    <property type="protein sequence ID" value="ACA42184.1"/>
    <property type="molecule type" value="Genomic_DNA"/>
</dbReference>
<evidence type="ECO:0000313" key="2">
    <source>
        <dbReference type="Proteomes" id="UP000002164"/>
    </source>
</evidence>
<dbReference type="AlphaFoldDB" id="B1HNX1"/>
<evidence type="ECO:0000313" key="1">
    <source>
        <dbReference type="EMBL" id="ACA42184.1"/>
    </source>
</evidence>
<dbReference type="HOGENOM" id="CLU_3345508_0_0_9"/>
<dbReference type="Proteomes" id="UP000002164">
    <property type="component" value="Chromosome"/>
</dbReference>
<sequence>MTHRDYESTFSIIIKFYPIVIENPGSSLTAKIQVNKI</sequence>
<protein>
    <submittedName>
        <fullName evidence="1">Uncharacterized protein</fullName>
    </submittedName>
</protein>
<gene>
    <name evidence="1" type="ordered locus">Bsph_4740</name>
</gene>
<dbReference type="EnsemblBacteria" id="ACA42184">
    <property type="protein sequence ID" value="ACA42184"/>
    <property type="gene ID" value="Bsph_4740"/>
</dbReference>
<accession>B1HNX1</accession>
<reference evidence="1 2" key="1">
    <citation type="journal article" date="2008" name="J. Bacteriol.">
        <title>Complete genome sequence of the mosquitocidal bacterium Bacillus sphaericus C3-41 and comparison with those of closely related Bacillus species.</title>
        <authorList>
            <person name="Hu X."/>
            <person name="Fan W."/>
            <person name="Han B."/>
            <person name="Liu H."/>
            <person name="Zheng D."/>
            <person name="Li Q."/>
            <person name="Dong W."/>
            <person name="Yan J."/>
            <person name="Gao M."/>
            <person name="Berry C."/>
            <person name="Yuan Z."/>
        </authorList>
    </citation>
    <scope>NUCLEOTIDE SEQUENCE [LARGE SCALE GENOMIC DNA]</scope>
    <source>
        <strain evidence="1 2">C3-41</strain>
    </source>
</reference>
<dbReference type="KEGG" id="lsp:Bsph_4740"/>
<name>B1HNX1_LYSSC</name>
<proteinExistence type="predicted"/>